<proteinExistence type="predicted"/>
<feature type="transmembrane region" description="Helical" evidence="1">
    <location>
        <begin position="56"/>
        <end position="77"/>
    </location>
</feature>
<dbReference type="Pfam" id="PF03779">
    <property type="entry name" value="SPW"/>
    <property type="match status" value="1"/>
</dbReference>
<dbReference type="EMBL" id="JBHTBH010000003">
    <property type="protein sequence ID" value="MFC7327674.1"/>
    <property type="molecule type" value="Genomic_DNA"/>
</dbReference>
<keyword evidence="1" id="KW-0812">Transmembrane</keyword>
<evidence type="ECO:0000256" key="1">
    <source>
        <dbReference type="SAM" id="Phobius"/>
    </source>
</evidence>
<feature type="transmembrane region" description="Helical" evidence="1">
    <location>
        <begin position="31"/>
        <end position="49"/>
    </location>
</feature>
<keyword evidence="4" id="KW-1185">Reference proteome</keyword>
<comment type="caution">
    <text evidence="3">The sequence shown here is derived from an EMBL/GenBank/DDBJ whole genome shotgun (WGS) entry which is preliminary data.</text>
</comment>
<gene>
    <name evidence="3" type="ORF">ACFQRF_07945</name>
</gene>
<accession>A0ABW2KC78</accession>
<dbReference type="InterPro" id="IPR005530">
    <property type="entry name" value="SPW"/>
</dbReference>
<feature type="domain" description="SPW repeat-containing integral membrane" evidence="2">
    <location>
        <begin position="7"/>
        <end position="101"/>
    </location>
</feature>
<dbReference type="Proteomes" id="UP001596540">
    <property type="component" value="Unassembled WGS sequence"/>
</dbReference>
<protein>
    <submittedName>
        <fullName evidence="3">SPW repeat protein</fullName>
    </submittedName>
</protein>
<reference evidence="4" key="1">
    <citation type="journal article" date="2019" name="Int. J. Syst. Evol. Microbiol.">
        <title>The Global Catalogue of Microorganisms (GCM) 10K type strain sequencing project: providing services to taxonomists for standard genome sequencing and annotation.</title>
        <authorList>
            <consortium name="The Broad Institute Genomics Platform"/>
            <consortium name="The Broad Institute Genome Sequencing Center for Infectious Disease"/>
            <person name="Wu L."/>
            <person name="Ma J."/>
        </authorList>
    </citation>
    <scope>NUCLEOTIDE SEQUENCE [LARGE SCALE GENOMIC DNA]</scope>
    <source>
        <strain evidence="4">CGMCC 4.7382</strain>
    </source>
</reference>
<feature type="transmembrane region" description="Helical" evidence="1">
    <location>
        <begin position="83"/>
        <end position="104"/>
    </location>
</feature>
<dbReference type="RefSeq" id="WP_379870095.1">
    <property type="nucleotide sequence ID" value="NZ_JBHTBH010000003.1"/>
</dbReference>
<organism evidence="3 4">
    <name type="scientific">Marinactinospora rubrisoli</name>
    <dbReference type="NCBI Taxonomy" id="2715399"/>
    <lineage>
        <taxon>Bacteria</taxon>
        <taxon>Bacillati</taxon>
        <taxon>Actinomycetota</taxon>
        <taxon>Actinomycetes</taxon>
        <taxon>Streptosporangiales</taxon>
        <taxon>Nocardiopsidaceae</taxon>
        <taxon>Marinactinospora</taxon>
    </lineage>
</organism>
<evidence type="ECO:0000313" key="4">
    <source>
        <dbReference type="Proteomes" id="UP001596540"/>
    </source>
</evidence>
<sequence length="117" mass="12315">MKIKGRWEDWVALLAGVAAMISWLWHGMLGYGMAAMFVLGILTVLAAVMSITRPGVIATEAATLVLGVLMFITPWALGFAGHAAAAWTAWIVGLVIAVVGAIGLPMSNAAHHRTVPH</sequence>
<feature type="transmembrane region" description="Helical" evidence="1">
    <location>
        <begin position="7"/>
        <end position="25"/>
    </location>
</feature>
<evidence type="ECO:0000259" key="2">
    <source>
        <dbReference type="Pfam" id="PF03779"/>
    </source>
</evidence>
<keyword evidence="1" id="KW-1133">Transmembrane helix</keyword>
<name>A0ABW2KC78_9ACTN</name>
<keyword evidence="1" id="KW-0472">Membrane</keyword>
<evidence type="ECO:0000313" key="3">
    <source>
        <dbReference type="EMBL" id="MFC7327674.1"/>
    </source>
</evidence>